<accession>A0A6A3CKB1</accession>
<name>A0A6A3CKB1_HIBSY</name>
<dbReference type="InterPro" id="IPR016035">
    <property type="entry name" value="Acyl_Trfase/lysoPLipase"/>
</dbReference>
<feature type="domain" description="PNPLA" evidence="6">
    <location>
        <begin position="1"/>
        <end position="134"/>
    </location>
</feature>
<keyword evidence="4" id="KW-0443">Lipid metabolism</keyword>
<proteinExistence type="inferred from homology"/>
<evidence type="ECO:0000256" key="5">
    <source>
        <dbReference type="PROSITE-ProRule" id="PRU01161"/>
    </source>
</evidence>
<sequence length="138" mass="15311">MTLTFYCRLSSSFPREKLVETVSLLPSRVILSTFSPSGVKKLLGRTFEELTLKDTMKSILIPCYDLCSKVLFLFSHADALEMDYSDFKMKDVCYVTSADPTVVGAVKVRSVDERTKILAVEGGVAMNNPRGGDNTRAE</sequence>
<evidence type="ECO:0000259" key="6">
    <source>
        <dbReference type="PROSITE" id="PS51635"/>
    </source>
</evidence>
<evidence type="ECO:0000313" key="8">
    <source>
        <dbReference type="Proteomes" id="UP000436088"/>
    </source>
</evidence>
<dbReference type="Gene3D" id="3.40.1090.10">
    <property type="entry name" value="Cytosolic phospholipase A2 catalytic domain"/>
    <property type="match status" value="1"/>
</dbReference>
<protein>
    <recommendedName>
        <fullName evidence="6">PNPLA domain-containing protein</fullName>
    </recommendedName>
</protein>
<keyword evidence="2" id="KW-0378">Hydrolase</keyword>
<comment type="similarity">
    <text evidence="1">Belongs to the patatin family.</text>
</comment>
<comment type="caution">
    <text evidence="7">The sequence shown here is derived from an EMBL/GenBank/DDBJ whole genome shotgun (WGS) entry which is preliminary data.</text>
</comment>
<dbReference type="AlphaFoldDB" id="A0A6A3CKB1"/>
<evidence type="ECO:0000256" key="3">
    <source>
        <dbReference type="ARBA" id="ARBA00022963"/>
    </source>
</evidence>
<dbReference type="PANTHER" id="PTHR32241">
    <property type="entry name" value="PATATIN-LIKE PROTEIN 6"/>
    <property type="match status" value="1"/>
</dbReference>
<dbReference type="GO" id="GO:0016042">
    <property type="term" value="P:lipid catabolic process"/>
    <property type="evidence" value="ECO:0007669"/>
    <property type="project" value="UniProtKB-KW"/>
</dbReference>
<dbReference type="SUPFAM" id="SSF52151">
    <property type="entry name" value="FabD/lysophospholipase-like"/>
    <property type="match status" value="1"/>
</dbReference>
<dbReference type="Proteomes" id="UP000436088">
    <property type="component" value="Unassembled WGS sequence"/>
</dbReference>
<comment type="caution">
    <text evidence="5">Lacks conserved residue(s) required for the propagation of feature annotation.</text>
</comment>
<keyword evidence="3" id="KW-0442">Lipid degradation</keyword>
<evidence type="ECO:0000256" key="1">
    <source>
        <dbReference type="ARBA" id="ARBA00010240"/>
    </source>
</evidence>
<dbReference type="PROSITE" id="PS51635">
    <property type="entry name" value="PNPLA"/>
    <property type="match status" value="1"/>
</dbReference>
<organism evidence="7 8">
    <name type="scientific">Hibiscus syriacus</name>
    <name type="common">Rose of Sharon</name>
    <dbReference type="NCBI Taxonomy" id="106335"/>
    <lineage>
        <taxon>Eukaryota</taxon>
        <taxon>Viridiplantae</taxon>
        <taxon>Streptophyta</taxon>
        <taxon>Embryophyta</taxon>
        <taxon>Tracheophyta</taxon>
        <taxon>Spermatophyta</taxon>
        <taxon>Magnoliopsida</taxon>
        <taxon>eudicotyledons</taxon>
        <taxon>Gunneridae</taxon>
        <taxon>Pentapetalae</taxon>
        <taxon>rosids</taxon>
        <taxon>malvids</taxon>
        <taxon>Malvales</taxon>
        <taxon>Malvaceae</taxon>
        <taxon>Malvoideae</taxon>
        <taxon>Hibiscus</taxon>
    </lineage>
</organism>
<dbReference type="GO" id="GO:0016787">
    <property type="term" value="F:hydrolase activity"/>
    <property type="evidence" value="ECO:0007669"/>
    <property type="project" value="UniProtKB-KW"/>
</dbReference>
<evidence type="ECO:0000256" key="2">
    <source>
        <dbReference type="ARBA" id="ARBA00022801"/>
    </source>
</evidence>
<evidence type="ECO:0000256" key="4">
    <source>
        <dbReference type="ARBA" id="ARBA00023098"/>
    </source>
</evidence>
<keyword evidence="8" id="KW-1185">Reference proteome</keyword>
<dbReference type="InterPro" id="IPR002641">
    <property type="entry name" value="PNPLA_dom"/>
</dbReference>
<reference evidence="7" key="1">
    <citation type="submission" date="2019-09" db="EMBL/GenBank/DDBJ databases">
        <title>Draft genome information of white flower Hibiscus syriacus.</title>
        <authorList>
            <person name="Kim Y.-M."/>
        </authorList>
    </citation>
    <scope>NUCLEOTIDE SEQUENCE [LARGE SCALE GENOMIC DNA]</scope>
    <source>
        <strain evidence="7">YM2019G1</strain>
    </source>
</reference>
<dbReference type="PANTHER" id="PTHR32241:SF12">
    <property type="entry name" value="OS03G0784100 PROTEIN"/>
    <property type="match status" value="1"/>
</dbReference>
<gene>
    <name evidence="7" type="ORF">F3Y22_tig00005459pilonHSYRG00218</name>
</gene>
<dbReference type="EMBL" id="VEPZ02000307">
    <property type="protein sequence ID" value="KAE8727529.1"/>
    <property type="molecule type" value="Genomic_DNA"/>
</dbReference>
<evidence type="ECO:0000313" key="7">
    <source>
        <dbReference type="EMBL" id="KAE8727529.1"/>
    </source>
</evidence>